<reference evidence="3 4" key="1">
    <citation type="journal article" date="2019" name="Sci. Rep.">
        <title>A high-quality genome of Eragrostis curvula grass provides insights into Poaceae evolution and supports new strategies to enhance forage quality.</title>
        <authorList>
            <person name="Carballo J."/>
            <person name="Santos B.A.C.M."/>
            <person name="Zappacosta D."/>
            <person name="Garbus I."/>
            <person name="Selva J.P."/>
            <person name="Gallo C.A."/>
            <person name="Diaz A."/>
            <person name="Albertini E."/>
            <person name="Caccamo M."/>
            <person name="Echenique V."/>
        </authorList>
    </citation>
    <scope>NUCLEOTIDE SEQUENCE [LARGE SCALE GENOMIC DNA]</scope>
    <source>
        <strain evidence="4">cv. Victoria</strain>
        <tissue evidence="3">Leaf</tissue>
    </source>
</reference>
<evidence type="ECO:0000313" key="3">
    <source>
        <dbReference type="EMBL" id="TVU27220.1"/>
    </source>
</evidence>
<gene>
    <name evidence="3" type="ORF">EJB05_29816</name>
</gene>
<comment type="caution">
    <text evidence="3">The sequence shown here is derived from an EMBL/GenBank/DDBJ whole genome shotgun (WGS) entry which is preliminary data.</text>
</comment>
<dbReference type="EMBL" id="RWGY01000013">
    <property type="protein sequence ID" value="TVU27220.1"/>
    <property type="molecule type" value="Genomic_DNA"/>
</dbReference>
<sequence>MANLSEQGPATTEEGSDAPPSANQVPEEKKKTKTVMRRVPDDHVEFVLAAKPTLRSKPSPALRPKHITDELRRQSARVDDIINSINEYKRKLQDHYRQELAAKGYVEVEVEVTDDGEG</sequence>
<evidence type="ECO:0000313" key="4">
    <source>
        <dbReference type="Proteomes" id="UP000324897"/>
    </source>
</evidence>
<protein>
    <submittedName>
        <fullName evidence="3">Uncharacterized protein</fullName>
    </submittedName>
</protein>
<feature type="region of interest" description="Disordered" evidence="2">
    <location>
        <begin position="1"/>
        <end position="38"/>
    </location>
</feature>
<feature type="coiled-coil region" evidence="1">
    <location>
        <begin position="71"/>
        <end position="98"/>
    </location>
</feature>
<keyword evidence="4" id="KW-1185">Reference proteome</keyword>
<dbReference type="Proteomes" id="UP000324897">
    <property type="component" value="Chromosome 2"/>
</dbReference>
<accession>A0A5J9UW08</accession>
<feature type="compositionally biased region" description="Polar residues" evidence="2">
    <location>
        <begin position="1"/>
        <end position="10"/>
    </location>
</feature>
<dbReference type="AlphaFoldDB" id="A0A5J9UW08"/>
<feature type="non-terminal residue" evidence="3">
    <location>
        <position position="1"/>
    </location>
</feature>
<dbReference type="Gramene" id="TVU27220">
    <property type="protein sequence ID" value="TVU27220"/>
    <property type="gene ID" value="EJB05_29816"/>
</dbReference>
<dbReference type="OrthoDB" id="10535695at2759"/>
<keyword evidence="1" id="KW-0175">Coiled coil</keyword>
<dbReference type="PANTHER" id="PTHR36138">
    <property type="entry name" value="EXPRESSED PROTEIN-RELATED"/>
    <property type="match status" value="1"/>
</dbReference>
<proteinExistence type="predicted"/>
<organism evidence="3 4">
    <name type="scientific">Eragrostis curvula</name>
    <name type="common">weeping love grass</name>
    <dbReference type="NCBI Taxonomy" id="38414"/>
    <lineage>
        <taxon>Eukaryota</taxon>
        <taxon>Viridiplantae</taxon>
        <taxon>Streptophyta</taxon>
        <taxon>Embryophyta</taxon>
        <taxon>Tracheophyta</taxon>
        <taxon>Spermatophyta</taxon>
        <taxon>Magnoliopsida</taxon>
        <taxon>Liliopsida</taxon>
        <taxon>Poales</taxon>
        <taxon>Poaceae</taxon>
        <taxon>PACMAD clade</taxon>
        <taxon>Chloridoideae</taxon>
        <taxon>Eragrostideae</taxon>
        <taxon>Eragrostidinae</taxon>
        <taxon>Eragrostis</taxon>
    </lineage>
</organism>
<evidence type="ECO:0000256" key="2">
    <source>
        <dbReference type="SAM" id="MobiDB-lite"/>
    </source>
</evidence>
<name>A0A5J9UW08_9POAL</name>
<dbReference type="PANTHER" id="PTHR36138:SF13">
    <property type="entry name" value="OS04G0604500 PROTEIN"/>
    <property type="match status" value="1"/>
</dbReference>
<evidence type="ECO:0000256" key="1">
    <source>
        <dbReference type="SAM" id="Coils"/>
    </source>
</evidence>